<feature type="non-terminal residue" evidence="14">
    <location>
        <position position="392"/>
    </location>
</feature>
<dbReference type="NCBIfam" id="NF005942">
    <property type="entry name" value="PRK07994.1"/>
    <property type="match status" value="1"/>
</dbReference>
<dbReference type="InterPro" id="IPR008921">
    <property type="entry name" value="DNA_pol3_clamp-load_cplx_C"/>
</dbReference>
<dbReference type="SUPFAM" id="SSF48019">
    <property type="entry name" value="post-AAA+ oligomerization domain-like"/>
    <property type="match status" value="1"/>
</dbReference>
<feature type="compositionally biased region" description="Polar residues" evidence="12">
    <location>
        <begin position="383"/>
        <end position="392"/>
    </location>
</feature>
<evidence type="ECO:0000256" key="10">
    <source>
        <dbReference type="ARBA" id="ARBA00022932"/>
    </source>
</evidence>
<feature type="domain" description="AAA+ ATPase" evidence="13">
    <location>
        <begin position="37"/>
        <end position="178"/>
    </location>
</feature>
<proteinExistence type="inferred from homology"/>
<keyword evidence="9" id="KW-0067">ATP-binding</keyword>
<keyword evidence="8" id="KW-0862">Zinc</keyword>
<evidence type="ECO:0000313" key="14">
    <source>
        <dbReference type="EMBL" id="SVB65440.1"/>
    </source>
</evidence>
<evidence type="ECO:0000256" key="4">
    <source>
        <dbReference type="ARBA" id="ARBA00022695"/>
    </source>
</evidence>
<dbReference type="EMBL" id="UINC01051364">
    <property type="protein sequence ID" value="SVB65440.1"/>
    <property type="molecule type" value="Genomic_DNA"/>
</dbReference>
<evidence type="ECO:0000256" key="8">
    <source>
        <dbReference type="ARBA" id="ARBA00022833"/>
    </source>
</evidence>
<dbReference type="PRINTS" id="PR00300">
    <property type="entry name" value="CLPPROTEASEA"/>
</dbReference>
<dbReference type="FunFam" id="3.40.50.300:FF:000014">
    <property type="entry name" value="DNA polymerase III subunit gamma/tau"/>
    <property type="match status" value="1"/>
</dbReference>
<dbReference type="PANTHER" id="PTHR11669">
    <property type="entry name" value="REPLICATION FACTOR C / DNA POLYMERASE III GAMMA-TAU SUBUNIT"/>
    <property type="match status" value="1"/>
</dbReference>
<keyword evidence="10" id="KW-0239">DNA-directed DNA polymerase</keyword>
<sequence>MSYQALARRWRPRHFSDVIGQDHVVGALTAALDQDRVHHAFLFSGTRGVGKTTVARLLAKALNCERGVSSKPCGECGVCQGVEEGRFIDLIEIDAASRTRVDDTREILDNVQYAPTQGRCKVYLIDEVHMLSTHSFNALLKTLEEPPAHVKFLLATTDPQKLPATILSRCLQFNLRALDLDQIAGNLEKILVEEDIKYDRSGLTTLARVAAGSMRDGLSLLDQAIAFGSGTVTDEQVREMLGMMEDRHVEEILGALADDDAIALVQLIQRMKERALDYVAALDDLLLVLHDISLCHVAPDALDAKGSDTQKISGLAQRISVHDAQFFYQIGLYGKRDLALAPDPASGFEMTLLRMLAFRPVDDQDTAGGATRSRAKSVLPEEPQTTATNERE</sequence>
<dbReference type="FunFam" id="1.20.272.10:FF:000003">
    <property type="entry name" value="DNA polymerase III subunit gamma/tau"/>
    <property type="match status" value="1"/>
</dbReference>
<dbReference type="PANTHER" id="PTHR11669:SF0">
    <property type="entry name" value="PROTEIN STICHEL-LIKE 2"/>
    <property type="match status" value="1"/>
</dbReference>
<accession>A0A382FR18</accession>
<dbReference type="Pfam" id="PF13177">
    <property type="entry name" value="DNA_pol3_delta2"/>
    <property type="match status" value="1"/>
</dbReference>
<dbReference type="GO" id="GO:0009360">
    <property type="term" value="C:DNA polymerase III complex"/>
    <property type="evidence" value="ECO:0007669"/>
    <property type="project" value="InterPro"/>
</dbReference>
<dbReference type="GO" id="GO:0046872">
    <property type="term" value="F:metal ion binding"/>
    <property type="evidence" value="ECO:0007669"/>
    <property type="project" value="UniProtKB-KW"/>
</dbReference>
<gene>
    <name evidence="14" type="ORF">METZ01_LOCUS218294</name>
</gene>
<keyword evidence="7" id="KW-0547">Nucleotide-binding</keyword>
<protein>
    <recommendedName>
        <fullName evidence="2">DNA-directed DNA polymerase</fullName>
        <ecNumber evidence="2">2.7.7.7</ecNumber>
    </recommendedName>
</protein>
<comment type="similarity">
    <text evidence="1">Belongs to the DnaX/STICHEL family.</text>
</comment>
<dbReference type="Gene3D" id="1.10.8.60">
    <property type="match status" value="1"/>
</dbReference>
<organism evidence="14">
    <name type="scientific">marine metagenome</name>
    <dbReference type="NCBI Taxonomy" id="408172"/>
    <lineage>
        <taxon>unclassified sequences</taxon>
        <taxon>metagenomes</taxon>
        <taxon>ecological metagenomes</taxon>
    </lineage>
</organism>
<dbReference type="InterPro" id="IPR003593">
    <property type="entry name" value="AAA+_ATPase"/>
</dbReference>
<dbReference type="FunFam" id="1.10.8.60:FF:000013">
    <property type="entry name" value="DNA polymerase III subunit gamma/tau"/>
    <property type="match status" value="1"/>
</dbReference>
<dbReference type="CDD" id="cd18137">
    <property type="entry name" value="HLD_clamp_pol_III_gamma_tau"/>
    <property type="match status" value="1"/>
</dbReference>
<evidence type="ECO:0000256" key="3">
    <source>
        <dbReference type="ARBA" id="ARBA00022679"/>
    </source>
</evidence>
<dbReference type="InterPro" id="IPR027417">
    <property type="entry name" value="P-loop_NTPase"/>
</dbReference>
<comment type="catalytic activity">
    <reaction evidence="11">
        <text>DNA(n) + a 2'-deoxyribonucleoside 5'-triphosphate = DNA(n+1) + diphosphate</text>
        <dbReference type="Rhea" id="RHEA:22508"/>
        <dbReference type="Rhea" id="RHEA-COMP:17339"/>
        <dbReference type="Rhea" id="RHEA-COMP:17340"/>
        <dbReference type="ChEBI" id="CHEBI:33019"/>
        <dbReference type="ChEBI" id="CHEBI:61560"/>
        <dbReference type="ChEBI" id="CHEBI:173112"/>
        <dbReference type="EC" id="2.7.7.7"/>
    </reaction>
</comment>
<dbReference type="GO" id="GO:0006261">
    <property type="term" value="P:DNA-templated DNA replication"/>
    <property type="evidence" value="ECO:0007669"/>
    <property type="project" value="TreeGrafter"/>
</dbReference>
<dbReference type="InterPro" id="IPR022754">
    <property type="entry name" value="DNA_pol_III_gamma-3"/>
</dbReference>
<dbReference type="InterPro" id="IPR045085">
    <property type="entry name" value="HLD_clamp_pol_III_gamma_tau"/>
</dbReference>
<name>A0A382FR18_9ZZZZ</name>
<dbReference type="InterPro" id="IPR050238">
    <property type="entry name" value="DNA_Rep/Repair_Clamp_Loader"/>
</dbReference>
<dbReference type="InterPro" id="IPR001270">
    <property type="entry name" value="ClpA/B"/>
</dbReference>
<dbReference type="EC" id="2.7.7.7" evidence="2"/>
<dbReference type="GO" id="GO:0005524">
    <property type="term" value="F:ATP binding"/>
    <property type="evidence" value="ECO:0007669"/>
    <property type="project" value="UniProtKB-KW"/>
</dbReference>
<keyword evidence="5" id="KW-0235">DNA replication</keyword>
<dbReference type="GO" id="GO:0003887">
    <property type="term" value="F:DNA-directed DNA polymerase activity"/>
    <property type="evidence" value="ECO:0007669"/>
    <property type="project" value="UniProtKB-KW"/>
</dbReference>
<keyword evidence="3" id="KW-0808">Transferase</keyword>
<evidence type="ECO:0000256" key="12">
    <source>
        <dbReference type="SAM" id="MobiDB-lite"/>
    </source>
</evidence>
<evidence type="ECO:0000256" key="6">
    <source>
        <dbReference type="ARBA" id="ARBA00022723"/>
    </source>
</evidence>
<evidence type="ECO:0000256" key="11">
    <source>
        <dbReference type="ARBA" id="ARBA00049244"/>
    </source>
</evidence>
<dbReference type="SUPFAM" id="SSF52540">
    <property type="entry name" value="P-loop containing nucleoside triphosphate hydrolases"/>
    <property type="match status" value="1"/>
</dbReference>
<evidence type="ECO:0000256" key="2">
    <source>
        <dbReference type="ARBA" id="ARBA00012417"/>
    </source>
</evidence>
<reference evidence="14" key="1">
    <citation type="submission" date="2018-05" db="EMBL/GenBank/DDBJ databases">
        <authorList>
            <person name="Lanie J.A."/>
            <person name="Ng W.-L."/>
            <person name="Kazmierczak K.M."/>
            <person name="Andrzejewski T.M."/>
            <person name="Davidsen T.M."/>
            <person name="Wayne K.J."/>
            <person name="Tettelin H."/>
            <person name="Glass J.I."/>
            <person name="Rusch D."/>
            <person name="Podicherti R."/>
            <person name="Tsui H.-C.T."/>
            <person name="Winkler M.E."/>
        </authorList>
    </citation>
    <scope>NUCLEOTIDE SEQUENCE</scope>
</reference>
<keyword evidence="4" id="KW-0548">Nucleotidyltransferase</keyword>
<dbReference type="NCBIfam" id="NF004046">
    <property type="entry name" value="PRK05563.1"/>
    <property type="match status" value="1"/>
</dbReference>
<dbReference type="Pfam" id="PF12169">
    <property type="entry name" value="DNA_pol3_gamma3"/>
    <property type="match status" value="1"/>
</dbReference>
<dbReference type="NCBIfam" id="TIGR02397">
    <property type="entry name" value="dnaX_nterm"/>
    <property type="match status" value="1"/>
</dbReference>
<evidence type="ECO:0000256" key="1">
    <source>
        <dbReference type="ARBA" id="ARBA00006360"/>
    </source>
</evidence>
<feature type="region of interest" description="Disordered" evidence="12">
    <location>
        <begin position="363"/>
        <end position="392"/>
    </location>
</feature>
<dbReference type="AlphaFoldDB" id="A0A382FR18"/>
<dbReference type="GO" id="GO:0003677">
    <property type="term" value="F:DNA binding"/>
    <property type="evidence" value="ECO:0007669"/>
    <property type="project" value="InterPro"/>
</dbReference>
<evidence type="ECO:0000256" key="7">
    <source>
        <dbReference type="ARBA" id="ARBA00022741"/>
    </source>
</evidence>
<dbReference type="Gene3D" id="1.20.272.10">
    <property type="match status" value="1"/>
</dbReference>
<dbReference type="Gene3D" id="3.40.50.300">
    <property type="entry name" value="P-loop containing nucleotide triphosphate hydrolases"/>
    <property type="match status" value="1"/>
</dbReference>
<dbReference type="Pfam" id="PF22608">
    <property type="entry name" value="DNAX_ATPase_lid"/>
    <property type="match status" value="1"/>
</dbReference>
<dbReference type="SMART" id="SM00382">
    <property type="entry name" value="AAA"/>
    <property type="match status" value="1"/>
</dbReference>
<dbReference type="InterPro" id="IPR012763">
    <property type="entry name" value="DNA_pol_III_sug/sutau_N"/>
</dbReference>
<dbReference type="CDD" id="cd00009">
    <property type="entry name" value="AAA"/>
    <property type="match status" value="1"/>
</dbReference>
<keyword evidence="6" id="KW-0479">Metal-binding</keyword>
<evidence type="ECO:0000259" key="13">
    <source>
        <dbReference type="SMART" id="SM00382"/>
    </source>
</evidence>
<evidence type="ECO:0000256" key="9">
    <source>
        <dbReference type="ARBA" id="ARBA00022840"/>
    </source>
</evidence>
<evidence type="ECO:0000256" key="5">
    <source>
        <dbReference type="ARBA" id="ARBA00022705"/>
    </source>
</evidence>